<evidence type="ECO:0000259" key="2">
    <source>
        <dbReference type="Pfam" id="PF09356"/>
    </source>
</evidence>
<dbReference type="RefSeq" id="WP_130521155.1">
    <property type="nucleotide sequence ID" value="NZ_SHMA01000009.1"/>
</dbReference>
<dbReference type="Pfam" id="PF09931">
    <property type="entry name" value="Phage_phiJL001_Gp84_N"/>
    <property type="match status" value="1"/>
</dbReference>
<accession>A0A4Q8LA82</accession>
<sequence>MSFDERERSIASGAPVLLIEFGRGPLVWRYTNAGRDYDLGGIVYKDVPGLTGDSISQTGEVERDTVKLTVPPDLEIIKHYVGTKPTTRTRTVLRACHFGETEAPVQWIGYIVGMRLSKSGQREIACQSMQATFDRPGLRLCWSRGCPYAVFDDQCGVNPDDFKVAGQLTVLDGQRVTSAALAGAPEVDYYVGGMVRWMSADGIQESRGLDAFDATTGVASVYGGTLGMATGQAATFHPGCGYTTDVCNDRFDNLVNCGAHRGMPGKSPFDGTDVPTVVTDLHAGPPRSASPPLQPSAHKAPPLPLRSRGRPGGGWLRSRPARTQARRTTAKATLEPRFGANDGTHAPPKAKEEAWPPPLPKNAAVPGTAASSDHLASTNT</sequence>
<dbReference type="Proteomes" id="UP000291286">
    <property type="component" value="Unassembled WGS sequence"/>
</dbReference>
<proteinExistence type="predicted"/>
<protein>
    <submittedName>
        <fullName evidence="3">DUF2163 domain-containing protein</fullName>
    </submittedName>
</protein>
<reference evidence="3 4" key="1">
    <citation type="submission" date="2019-02" db="EMBL/GenBank/DDBJ databases">
        <title>WGS of Pseudoxanthomonas species novum from clinical isolates.</title>
        <authorList>
            <person name="Bernier A.-M."/>
            <person name="Bernard K."/>
            <person name="Vachon A."/>
        </authorList>
    </citation>
    <scope>NUCLEOTIDE SEQUENCE [LARGE SCALE GENOMIC DNA]</scope>
    <source>
        <strain evidence="3 4">NML171202</strain>
    </source>
</reference>
<evidence type="ECO:0000256" key="1">
    <source>
        <dbReference type="SAM" id="MobiDB-lite"/>
    </source>
</evidence>
<evidence type="ECO:0000313" key="4">
    <source>
        <dbReference type="Proteomes" id="UP000291286"/>
    </source>
</evidence>
<comment type="caution">
    <text evidence="3">The sequence shown here is derived from an EMBL/GenBank/DDBJ whole genome shotgun (WGS) entry which is preliminary data.</text>
</comment>
<feature type="compositionally biased region" description="Polar residues" evidence="1">
    <location>
        <begin position="369"/>
        <end position="380"/>
    </location>
</feature>
<organism evidence="3 4">
    <name type="scientific">Pseudoxanthomonas winnipegensis</name>
    <dbReference type="NCBI Taxonomy" id="2480810"/>
    <lineage>
        <taxon>Bacteria</taxon>
        <taxon>Pseudomonadati</taxon>
        <taxon>Pseudomonadota</taxon>
        <taxon>Gammaproteobacteria</taxon>
        <taxon>Lysobacterales</taxon>
        <taxon>Lysobacteraceae</taxon>
        <taxon>Pseudoxanthomonas</taxon>
    </lineage>
</organism>
<feature type="domain" description="Bacteriophage phiJL001 Gp84 C-terminal" evidence="2">
    <location>
        <begin position="189"/>
        <end position="266"/>
    </location>
</feature>
<name>A0A4Q8LA82_9GAMM</name>
<feature type="region of interest" description="Disordered" evidence="1">
    <location>
        <begin position="262"/>
        <end position="380"/>
    </location>
</feature>
<evidence type="ECO:0000313" key="3">
    <source>
        <dbReference type="EMBL" id="TAA25289.1"/>
    </source>
</evidence>
<dbReference type="Pfam" id="PF09356">
    <property type="entry name" value="Phage_BR0599"/>
    <property type="match status" value="1"/>
</dbReference>
<gene>
    <name evidence="3" type="ORF">EA661_17575</name>
</gene>
<dbReference type="EMBL" id="SHMB01000009">
    <property type="protein sequence ID" value="TAA25289.1"/>
    <property type="molecule type" value="Genomic_DNA"/>
</dbReference>
<dbReference type="InterPro" id="IPR018964">
    <property type="entry name" value="Phage_phiJL001_Gp84_C"/>
</dbReference>
<dbReference type="AlphaFoldDB" id="A0A4Q8LA82"/>